<protein>
    <submittedName>
        <fullName evidence="3">Type VI secretion system contractile sheath large subunit</fullName>
    </submittedName>
</protein>
<dbReference type="PANTHER" id="PTHR35565">
    <property type="entry name" value="CYTOPLASMIC PROTEIN-RELATED"/>
    <property type="match status" value="1"/>
</dbReference>
<evidence type="ECO:0000259" key="2">
    <source>
        <dbReference type="Pfam" id="PF05943"/>
    </source>
</evidence>
<gene>
    <name evidence="3" type="ORF">N4261_13765</name>
</gene>
<evidence type="ECO:0000313" key="3">
    <source>
        <dbReference type="EMBL" id="UXH76140.1"/>
    </source>
</evidence>
<evidence type="ECO:0000256" key="1">
    <source>
        <dbReference type="SAM" id="MobiDB-lite"/>
    </source>
</evidence>
<feature type="region of interest" description="Disordered" evidence="1">
    <location>
        <begin position="394"/>
        <end position="420"/>
    </location>
</feature>
<organism evidence="3 4">
    <name type="scientific">Roseateles amylovorans</name>
    <dbReference type="NCBI Taxonomy" id="2978473"/>
    <lineage>
        <taxon>Bacteria</taxon>
        <taxon>Pseudomonadati</taxon>
        <taxon>Pseudomonadota</taxon>
        <taxon>Betaproteobacteria</taxon>
        <taxon>Burkholderiales</taxon>
        <taxon>Sphaerotilaceae</taxon>
        <taxon>Roseateles</taxon>
    </lineage>
</organism>
<keyword evidence="4" id="KW-1185">Reference proteome</keyword>
<dbReference type="PANTHER" id="PTHR35565:SF1">
    <property type="entry name" value="TYPE VI SECRETION SYSTEM CONTRACTILE SHEATH LARGE SUBUNIT"/>
    <property type="match status" value="1"/>
</dbReference>
<dbReference type="InterPro" id="IPR044031">
    <property type="entry name" value="TssC1_N"/>
</dbReference>
<dbReference type="EMBL" id="CP104562">
    <property type="protein sequence ID" value="UXH76140.1"/>
    <property type="molecule type" value="Genomic_DNA"/>
</dbReference>
<proteinExistence type="predicted"/>
<feature type="region of interest" description="Disordered" evidence="1">
    <location>
        <begin position="433"/>
        <end position="493"/>
    </location>
</feature>
<dbReference type="Pfam" id="PF05943">
    <property type="entry name" value="VipB"/>
    <property type="match status" value="1"/>
</dbReference>
<feature type="domain" description="TssC1 N-terminal" evidence="2">
    <location>
        <begin position="107"/>
        <end position="299"/>
    </location>
</feature>
<accession>A0ABY6AU90</accession>
<feature type="compositionally biased region" description="Pro residues" evidence="1">
    <location>
        <begin position="399"/>
        <end position="414"/>
    </location>
</feature>
<sequence length="506" mass="53991">MTPPVIDAGRLEAAVPAWSARRPLRLALLGDFGMEAPSSAADAAARSARRPRRIDFDNFDEVIAQAERSLEVALPDGRIAALRLGTLEDLHPDELSRQLPRGSATPEALRAVLMHPALRQRESAWRGVDLLVRELGPGASLEIHLFDLSADELVADLAALDSADDLTQTPLYHWLVRRPSEDADGGYAAIACLHDHAATPDDLSRLARLARIAAHAGAPLFTAMATDALADRRHPPEKAVRAAFAALQARPEAGFLCLAGPRFQLRHAYGRATDRIAAFDFEEFDPRLGLRSICWGHPALVALLAWHRGGDLMLRDRPMQVIRDADGEAVALPCTDRLIRADMAVTLRDYGVQALLAARNESALRLIGLAAVDGTALSRNGPKPVWKAVDESASSPIQIPTPTPAPAPVPPSWPEPMEAPRHDAAQDLAPTMAHDAVSTRSDDASSRAVDGGALEGNLMPRPAPLAQAQAASVSAGTSAVGEDADTRAPAEDEVDAELAALLKSLE</sequence>
<dbReference type="Proteomes" id="UP001064933">
    <property type="component" value="Chromosome"/>
</dbReference>
<dbReference type="InterPro" id="IPR010269">
    <property type="entry name" value="T6SS_TssC-like"/>
</dbReference>
<name>A0ABY6AU90_9BURK</name>
<reference evidence="3" key="1">
    <citation type="submission" date="2022-10" db="EMBL/GenBank/DDBJ databases">
        <title>Characterization and whole genome sequencing of a new Roseateles species, isolated from fresh water.</title>
        <authorList>
            <person name="Guliayeva D.Y."/>
            <person name="Akhremchuk A.E."/>
            <person name="Sikolenko M.A."/>
            <person name="Valentovich L.N."/>
            <person name="Sidarenka A.V."/>
        </authorList>
    </citation>
    <scope>NUCLEOTIDE SEQUENCE</scope>
    <source>
        <strain evidence="3">BIM B-1768</strain>
    </source>
</reference>
<dbReference type="RefSeq" id="WP_261755872.1">
    <property type="nucleotide sequence ID" value="NZ_CP104562.2"/>
</dbReference>
<evidence type="ECO:0000313" key="4">
    <source>
        <dbReference type="Proteomes" id="UP001064933"/>
    </source>
</evidence>
<feature type="compositionally biased region" description="Low complexity" evidence="1">
    <location>
        <begin position="466"/>
        <end position="481"/>
    </location>
</feature>